<feature type="region of interest" description="Disordered" evidence="1">
    <location>
        <begin position="22"/>
        <end position="50"/>
    </location>
</feature>
<evidence type="ECO:0000256" key="1">
    <source>
        <dbReference type="SAM" id="MobiDB-lite"/>
    </source>
</evidence>
<feature type="compositionally biased region" description="Basic residues" evidence="1">
    <location>
        <begin position="36"/>
        <end position="45"/>
    </location>
</feature>
<gene>
    <name evidence="2" type="ORF">PGTUg99_015904</name>
</gene>
<proteinExistence type="predicted"/>
<evidence type="ECO:0000313" key="3">
    <source>
        <dbReference type="Proteomes" id="UP000325313"/>
    </source>
</evidence>
<protein>
    <submittedName>
        <fullName evidence="2">Uncharacterized protein</fullName>
    </submittedName>
</protein>
<sequence length="137" mass="15837">MCHVPHVTRLQTPDLEPKTVCLKSHRGPRVESLSPRGRHPHHRPRVERDPARGRFITIQNCKGPRAESFSARGRYLLKEVLTDLELKTIQLEVNRSISIHKDRGPRAERFQLEVDPLFFLWFHKAPGPRASYDSTSS</sequence>
<dbReference type="AlphaFoldDB" id="A0A5B0SA75"/>
<dbReference type="Proteomes" id="UP000325313">
    <property type="component" value="Unassembled WGS sequence"/>
</dbReference>
<reference evidence="2 3" key="1">
    <citation type="submission" date="2019-05" db="EMBL/GenBank/DDBJ databases">
        <title>Emergence of the Ug99 lineage of the wheat stem rust pathogen through somatic hybridization.</title>
        <authorList>
            <person name="Li F."/>
            <person name="Upadhyaya N.M."/>
            <person name="Sperschneider J."/>
            <person name="Matny O."/>
            <person name="Nguyen-Phuc H."/>
            <person name="Mago R."/>
            <person name="Raley C."/>
            <person name="Miller M.E."/>
            <person name="Silverstein K.A.T."/>
            <person name="Henningsen E."/>
            <person name="Hirsch C.D."/>
            <person name="Visser B."/>
            <person name="Pretorius Z.A."/>
            <person name="Steffenson B.J."/>
            <person name="Schwessinger B."/>
            <person name="Dodds P.N."/>
            <person name="Figueroa M."/>
        </authorList>
    </citation>
    <scope>NUCLEOTIDE SEQUENCE [LARGE SCALE GENOMIC DNA]</scope>
    <source>
        <strain evidence="2 3">Ug99</strain>
    </source>
</reference>
<comment type="caution">
    <text evidence="2">The sequence shown here is derived from an EMBL/GenBank/DDBJ whole genome shotgun (WGS) entry which is preliminary data.</text>
</comment>
<dbReference type="EMBL" id="VDEP01000045">
    <property type="protein sequence ID" value="KAA1134828.1"/>
    <property type="molecule type" value="Genomic_DNA"/>
</dbReference>
<organism evidence="2 3">
    <name type="scientific">Puccinia graminis f. sp. tritici</name>
    <dbReference type="NCBI Taxonomy" id="56615"/>
    <lineage>
        <taxon>Eukaryota</taxon>
        <taxon>Fungi</taxon>
        <taxon>Dikarya</taxon>
        <taxon>Basidiomycota</taxon>
        <taxon>Pucciniomycotina</taxon>
        <taxon>Pucciniomycetes</taxon>
        <taxon>Pucciniales</taxon>
        <taxon>Pucciniaceae</taxon>
        <taxon>Puccinia</taxon>
    </lineage>
</organism>
<name>A0A5B0SA75_PUCGR</name>
<accession>A0A5B0SA75</accession>
<evidence type="ECO:0000313" key="2">
    <source>
        <dbReference type="EMBL" id="KAA1134828.1"/>
    </source>
</evidence>